<dbReference type="AlphaFoldDB" id="A0A938B512"/>
<reference evidence="1" key="1">
    <citation type="submission" date="2019-03" db="EMBL/GenBank/DDBJ databases">
        <title>Lake Tanganyika Metagenome-Assembled Genomes (MAGs).</title>
        <authorList>
            <person name="Tran P."/>
        </authorList>
    </citation>
    <scope>NUCLEOTIDE SEQUENCE</scope>
    <source>
        <strain evidence="1">K_DeepCast_65m_m2_066</strain>
    </source>
</reference>
<evidence type="ECO:0000313" key="2">
    <source>
        <dbReference type="Proteomes" id="UP000712673"/>
    </source>
</evidence>
<evidence type="ECO:0000313" key="1">
    <source>
        <dbReference type="EMBL" id="MBM3226679.1"/>
    </source>
</evidence>
<name>A0A938B512_UNCTE</name>
<dbReference type="Proteomes" id="UP000712673">
    <property type="component" value="Unassembled WGS sequence"/>
</dbReference>
<accession>A0A938B512</accession>
<comment type="caution">
    <text evidence="1">The sequence shown here is derived from an EMBL/GenBank/DDBJ whole genome shotgun (WGS) entry which is preliminary data.</text>
</comment>
<dbReference type="EMBL" id="VGLS01001003">
    <property type="protein sequence ID" value="MBM3226679.1"/>
    <property type="molecule type" value="Genomic_DNA"/>
</dbReference>
<protein>
    <submittedName>
        <fullName evidence="1">Uncharacterized protein</fullName>
    </submittedName>
</protein>
<gene>
    <name evidence="1" type="ORF">FJZ47_23180</name>
</gene>
<organism evidence="1 2">
    <name type="scientific">Tectimicrobiota bacterium</name>
    <dbReference type="NCBI Taxonomy" id="2528274"/>
    <lineage>
        <taxon>Bacteria</taxon>
        <taxon>Pseudomonadati</taxon>
        <taxon>Nitrospinota/Tectimicrobiota group</taxon>
        <taxon>Candidatus Tectimicrobiota</taxon>
    </lineage>
</organism>
<proteinExistence type="predicted"/>
<sequence length="109" mass="11871">MAVPLDVPTSSPQPLVCPTCGAAGQSGVECRRCHSDLQLVQQLVTRRAAALHALAQALATGQWAQALLSAQYVHALRQDEESFRLLAVCQLLNDQFAAACDTHRQYRSR</sequence>